<feature type="compositionally biased region" description="Basic and acidic residues" evidence="4">
    <location>
        <begin position="91"/>
        <end position="109"/>
    </location>
</feature>
<evidence type="ECO:0000313" key="6">
    <source>
        <dbReference type="Proteomes" id="UP000275408"/>
    </source>
</evidence>
<comment type="caution">
    <text evidence="5">The sequence shown here is derived from an EMBL/GenBank/DDBJ whole genome shotgun (WGS) entry which is preliminary data.</text>
</comment>
<keyword evidence="2" id="KW-0963">Cytoplasm</keyword>
<feature type="region of interest" description="Disordered" evidence="4">
    <location>
        <begin position="34"/>
        <end position="64"/>
    </location>
</feature>
<dbReference type="GO" id="GO:0007015">
    <property type="term" value="P:actin filament organization"/>
    <property type="evidence" value="ECO:0007669"/>
    <property type="project" value="TreeGrafter"/>
</dbReference>
<evidence type="ECO:0000256" key="2">
    <source>
        <dbReference type="ARBA" id="ARBA00022490"/>
    </source>
</evidence>
<dbReference type="GO" id="GO:0005523">
    <property type="term" value="F:tropomyosin binding"/>
    <property type="evidence" value="ECO:0007669"/>
    <property type="project" value="InterPro"/>
</dbReference>
<evidence type="ECO:0000313" key="5">
    <source>
        <dbReference type="EMBL" id="RMX49079.1"/>
    </source>
</evidence>
<dbReference type="GO" id="GO:0005856">
    <property type="term" value="C:cytoskeleton"/>
    <property type="evidence" value="ECO:0007669"/>
    <property type="project" value="UniProtKB-SubCell"/>
</dbReference>
<comment type="subcellular location">
    <subcellularLocation>
        <location evidence="1">Cytoplasm</location>
        <location evidence="1">Cytoskeleton</location>
    </subcellularLocation>
</comment>
<dbReference type="STRING" id="46731.A0A3M6U697"/>
<dbReference type="OrthoDB" id="2163268at2759"/>
<dbReference type="Gene3D" id="3.80.10.10">
    <property type="entry name" value="Ribonuclease Inhibitor"/>
    <property type="match status" value="1"/>
</dbReference>
<dbReference type="InterPro" id="IPR001611">
    <property type="entry name" value="Leu-rich_rpt"/>
</dbReference>
<keyword evidence="3" id="KW-0206">Cytoskeleton</keyword>
<dbReference type="InterPro" id="IPR032675">
    <property type="entry name" value="LRR_dom_sf"/>
</dbReference>
<protein>
    <recommendedName>
        <fullName evidence="7">Tropomodulin</fullName>
    </recommendedName>
</protein>
<feature type="compositionally biased region" description="Acidic residues" evidence="4">
    <location>
        <begin position="372"/>
        <end position="398"/>
    </location>
</feature>
<reference evidence="5 6" key="1">
    <citation type="journal article" date="2018" name="Sci. Rep.">
        <title>Comparative analysis of the Pocillopora damicornis genome highlights role of immune system in coral evolution.</title>
        <authorList>
            <person name="Cunning R."/>
            <person name="Bay R.A."/>
            <person name="Gillette P."/>
            <person name="Baker A.C."/>
            <person name="Traylor-Knowles N."/>
        </authorList>
    </citation>
    <scope>NUCLEOTIDE SEQUENCE [LARGE SCALE GENOMIC DNA]</scope>
    <source>
        <strain evidence="5">RSMAS</strain>
        <tissue evidence="5">Whole animal</tissue>
    </source>
</reference>
<dbReference type="SUPFAM" id="SSF52047">
    <property type="entry name" value="RNI-like"/>
    <property type="match status" value="1"/>
</dbReference>
<dbReference type="EMBL" id="RCHS01002172">
    <property type="protein sequence ID" value="RMX49079.1"/>
    <property type="molecule type" value="Genomic_DNA"/>
</dbReference>
<feature type="compositionally biased region" description="Basic and acidic residues" evidence="4">
    <location>
        <begin position="48"/>
        <end position="64"/>
    </location>
</feature>
<evidence type="ECO:0000256" key="3">
    <source>
        <dbReference type="ARBA" id="ARBA00023212"/>
    </source>
</evidence>
<keyword evidence="6" id="KW-1185">Reference proteome</keyword>
<dbReference type="AlphaFoldDB" id="A0A3M6U697"/>
<dbReference type="InterPro" id="IPR004934">
    <property type="entry name" value="TMOD"/>
</dbReference>
<proteinExistence type="predicted"/>
<dbReference type="PANTHER" id="PTHR10901:SF6">
    <property type="entry name" value="TROPOMODULIN, ISOFORM N"/>
    <property type="match status" value="1"/>
</dbReference>
<evidence type="ECO:0000256" key="1">
    <source>
        <dbReference type="ARBA" id="ARBA00004245"/>
    </source>
</evidence>
<name>A0A3M6U697_POCDA</name>
<dbReference type="SMART" id="SM00368">
    <property type="entry name" value="LRR_RI"/>
    <property type="match status" value="2"/>
</dbReference>
<gene>
    <name evidence="5" type="ORF">pdam_00003907</name>
</gene>
<evidence type="ECO:0008006" key="7">
    <source>
        <dbReference type="Google" id="ProtNLM"/>
    </source>
</evidence>
<evidence type="ECO:0000256" key="4">
    <source>
        <dbReference type="SAM" id="MobiDB-lite"/>
    </source>
</evidence>
<feature type="region of interest" description="Disordered" evidence="4">
    <location>
        <begin position="364"/>
        <end position="398"/>
    </location>
</feature>
<dbReference type="Pfam" id="PF13516">
    <property type="entry name" value="LRR_6"/>
    <property type="match status" value="2"/>
</dbReference>
<feature type="region of interest" description="Disordered" evidence="4">
    <location>
        <begin position="91"/>
        <end position="116"/>
    </location>
</feature>
<sequence length="398" mass="44806">MSWVKQKESVDLDQFQNIDEDSLVEALSPEELADLNAAIDPENALLPVHERQENQTEKDNTGPFDRQHLLEHLEEQAKNLKERSDYVPYKKETRGKVWRPKEQPGKKDPTPLLPDDLSEVLDNATDEEMMELAAILGVHGMLTQTQSHFAEKMEAGKALRGSGLKKYKPGELNTTINSIPFLIPGVVKATKIKKPDLTAVNELDLGKAMEQFKRNDAKLTNLNLNNHRDVTTEILEDVAKALKSNTNLKHLQLANTQMTDKTAKMFAEALSKNKTLESINLESNFLTGDGIMAIMKVLETNTNLTALRLSNQSAIIGSQVEQKIVTSLEKNRTLLVFGMSFDTQGPRIRAAELMVRNNDSIRLDRVENGDVNGEEDDAIEEEDEDEEEEDEEEEDDEE</sequence>
<dbReference type="Proteomes" id="UP000275408">
    <property type="component" value="Unassembled WGS sequence"/>
</dbReference>
<dbReference type="GO" id="GO:0051694">
    <property type="term" value="P:pointed-end actin filament capping"/>
    <property type="evidence" value="ECO:0007669"/>
    <property type="project" value="InterPro"/>
</dbReference>
<dbReference type="PANTHER" id="PTHR10901">
    <property type="entry name" value="TROPOMODULIN"/>
    <property type="match status" value="1"/>
</dbReference>
<organism evidence="5 6">
    <name type="scientific">Pocillopora damicornis</name>
    <name type="common">Cauliflower coral</name>
    <name type="synonym">Millepora damicornis</name>
    <dbReference type="NCBI Taxonomy" id="46731"/>
    <lineage>
        <taxon>Eukaryota</taxon>
        <taxon>Metazoa</taxon>
        <taxon>Cnidaria</taxon>
        <taxon>Anthozoa</taxon>
        <taxon>Hexacorallia</taxon>
        <taxon>Scleractinia</taxon>
        <taxon>Astrocoeniina</taxon>
        <taxon>Pocilloporidae</taxon>
        <taxon>Pocillopora</taxon>
    </lineage>
</organism>
<accession>A0A3M6U697</accession>
<dbReference type="Pfam" id="PF03250">
    <property type="entry name" value="Tropomodulin"/>
    <property type="match status" value="1"/>
</dbReference>